<protein>
    <submittedName>
        <fullName evidence="2">Uncharacterized protein</fullName>
    </submittedName>
</protein>
<organism evidence="2">
    <name type="scientific">bioreactor metagenome</name>
    <dbReference type="NCBI Taxonomy" id="1076179"/>
    <lineage>
        <taxon>unclassified sequences</taxon>
        <taxon>metagenomes</taxon>
        <taxon>ecological metagenomes</taxon>
    </lineage>
</organism>
<comment type="caution">
    <text evidence="2">The sequence shown here is derived from an EMBL/GenBank/DDBJ whole genome shotgun (WGS) entry which is preliminary data.</text>
</comment>
<accession>A0A645I0R4</accession>
<name>A0A645I0R4_9ZZZZ</name>
<keyword evidence="1" id="KW-0175">Coiled coil</keyword>
<evidence type="ECO:0000313" key="2">
    <source>
        <dbReference type="EMBL" id="MPN44881.1"/>
    </source>
</evidence>
<proteinExistence type="predicted"/>
<feature type="coiled-coil region" evidence="1">
    <location>
        <begin position="43"/>
        <end position="117"/>
    </location>
</feature>
<evidence type="ECO:0000256" key="1">
    <source>
        <dbReference type="SAM" id="Coils"/>
    </source>
</evidence>
<gene>
    <name evidence="2" type="ORF">SDC9_192448</name>
</gene>
<dbReference type="EMBL" id="VSSQ01104344">
    <property type="protein sequence ID" value="MPN44881.1"/>
    <property type="molecule type" value="Genomic_DNA"/>
</dbReference>
<reference evidence="2" key="1">
    <citation type="submission" date="2019-08" db="EMBL/GenBank/DDBJ databases">
        <authorList>
            <person name="Kucharzyk K."/>
            <person name="Murdoch R.W."/>
            <person name="Higgins S."/>
            <person name="Loffler F."/>
        </authorList>
    </citation>
    <scope>NUCLEOTIDE SEQUENCE</scope>
</reference>
<sequence length="171" mass="19201">MKVIDSAVEAEVRKLLSGLSSKPKVELLGLAVARNEEMLRQSCKHAEKDYEGALKQLNALEDEAVKAIAGESPIELSLLNGMLIKQRAKLDECMKVMERARQKFETEMQNCRSANANVSELLSWGACFDTANIETKHMVLSRLIDRVEVSSGYKIQIHFKVAYEQFTEKPA</sequence>
<dbReference type="AlphaFoldDB" id="A0A645I0R4"/>